<dbReference type="Pfam" id="PF00413">
    <property type="entry name" value="Peptidase_M10"/>
    <property type="match status" value="1"/>
</dbReference>
<dbReference type="InterPro" id="IPR024079">
    <property type="entry name" value="MetalloPept_cat_dom_sf"/>
</dbReference>
<dbReference type="GO" id="GO:0006508">
    <property type="term" value="P:proteolysis"/>
    <property type="evidence" value="ECO:0007669"/>
    <property type="project" value="UniProtKB-KW"/>
</dbReference>
<feature type="domain" description="Peptidase metallopeptidase" evidence="5">
    <location>
        <begin position="25"/>
        <end position="186"/>
    </location>
</feature>
<protein>
    <recommendedName>
        <fullName evidence="5">Peptidase metallopeptidase domain-containing protein</fullName>
    </recommendedName>
</protein>
<dbReference type="InterPro" id="IPR006026">
    <property type="entry name" value="Peptidase_Metallo"/>
</dbReference>
<evidence type="ECO:0000256" key="2">
    <source>
        <dbReference type="ARBA" id="ARBA00022723"/>
    </source>
</evidence>
<dbReference type="SUPFAM" id="SSF55486">
    <property type="entry name" value="Metalloproteases ('zincins'), catalytic domain"/>
    <property type="match status" value="1"/>
</dbReference>
<evidence type="ECO:0000256" key="3">
    <source>
        <dbReference type="ARBA" id="ARBA00022801"/>
    </source>
</evidence>
<keyword evidence="1" id="KW-0645">Protease</keyword>
<organism evidence="6">
    <name type="scientific">marine sediment metagenome</name>
    <dbReference type="NCBI Taxonomy" id="412755"/>
    <lineage>
        <taxon>unclassified sequences</taxon>
        <taxon>metagenomes</taxon>
        <taxon>ecological metagenomes</taxon>
    </lineage>
</organism>
<evidence type="ECO:0000313" key="6">
    <source>
        <dbReference type="EMBL" id="KKN76217.1"/>
    </source>
</evidence>
<keyword evidence="2" id="KW-0479">Metal-binding</keyword>
<comment type="caution">
    <text evidence="6">The sequence shown here is derived from an EMBL/GenBank/DDBJ whole genome shotgun (WGS) entry which is preliminary data.</text>
</comment>
<dbReference type="Gene3D" id="3.40.390.10">
    <property type="entry name" value="Collagenase (Catalytic Domain)"/>
    <property type="match status" value="1"/>
</dbReference>
<dbReference type="EMBL" id="LAZR01000298">
    <property type="protein sequence ID" value="KKN76217.1"/>
    <property type="molecule type" value="Genomic_DNA"/>
</dbReference>
<keyword evidence="4" id="KW-0862">Zinc</keyword>
<dbReference type="SMART" id="SM00235">
    <property type="entry name" value="ZnMc"/>
    <property type="match status" value="1"/>
</dbReference>
<gene>
    <name evidence="6" type="ORF">LCGC14_0372430</name>
</gene>
<name>A0A0F9TMQ4_9ZZZZ</name>
<dbReference type="InterPro" id="IPR001818">
    <property type="entry name" value="Pept_M10_metallopeptidase"/>
</dbReference>
<keyword evidence="3" id="KW-0378">Hydrolase</keyword>
<dbReference type="GO" id="GO:0008270">
    <property type="term" value="F:zinc ion binding"/>
    <property type="evidence" value="ECO:0007669"/>
    <property type="project" value="InterPro"/>
</dbReference>
<evidence type="ECO:0000259" key="5">
    <source>
        <dbReference type="SMART" id="SM00235"/>
    </source>
</evidence>
<proteinExistence type="predicted"/>
<reference evidence="6" key="1">
    <citation type="journal article" date="2015" name="Nature">
        <title>Complex archaea that bridge the gap between prokaryotes and eukaryotes.</title>
        <authorList>
            <person name="Spang A."/>
            <person name="Saw J.H."/>
            <person name="Jorgensen S.L."/>
            <person name="Zaremba-Niedzwiedzka K."/>
            <person name="Martijn J."/>
            <person name="Lind A.E."/>
            <person name="van Eijk R."/>
            <person name="Schleper C."/>
            <person name="Guy L."/>
            <person name="Ettema T.J."/>
        </authorList>
    </citation>
    <scope>NUCLEOTIDE SEQUENCE</scope>
</reference>
<dbReference type="GO" id="GO:0004222">
    <property type="term" value="F:metalloendopeptidase activity"/>
    <property type="evidence" value="ECO:0007669"/>
    <property type="project" value="InterPro"/>
</dbReference>
<evidence type="ECO:0000256" key="1">
    <source>
        <dbReference type="ARBA" id="ARBA00022670"/>
    </source>
</evidence>
<accession>A0A0F9TMQ4</accession>
<evidence type="ECO:0000256" key="4">
    <source>
        <dbReference type="ARBA" id="ARBA00022833"/>
    </source>
</evidence>
<dbReference type="AlphaFoldDB" id="A0A0F9TMQ4"/>
<sequence>MQIVCAMVHKPEIDAITTEYILEKQRGTWNKNTIKWWVTNHHKEEIFEQSREVFLRKIFNLAFTEVDIEIPIIFIQAESEDEADIVIDFTPRAEAKHHSTNPRVLAYAGYPDGVLKGIMVIFTDWDWNVTGNLNIISVIIHELLHLLGRPHSERGLWLDMMDPAINSKIRELSDWDVLGLVTAYGARVYSSDTGHDRLEKANRHGKERLALQGLTPFAKE</sequence>
<dbReference type="GO" id="GO:0031012">
    <property type="term" value="C:extracellular matrix"/>
    <property type="evidence" value="ECO:0007669"/>
    <property type="project" value="InterPro"/>
</dbReference>